<keyword evidence="14" id="KW-1185">Reference proteome</keyword>
<evidence type="ECO:0000256" key="2">
    <source>
        <dbReference type="ARBA" id="ARBA00005153"/>
    </source>
</evidence>
<dbReference type="GO" id="GO:0003921">
    <property type="term" value="F:GMP synthase activity"/>
    <property type="evidence" value="ECO:0007669"/>
    <property type="project" value="InterPro"/>
</dbReference>
<dbReference type="Proteomes" id="UP000277582">
    <property type="component" value="Unassembled WGS sequence"/>
</dbReference>
<keyword evidence="6 11" id="KW-0332">GMP biosynthesis</keyword>
<evidence type="ECO:0000256" key="10">
    <source>
        <dbReference type="ARBA" id="ARBA00049404"/>
    </source>
</evidence>
<gene>
    <name evidence="13" type="ORF">D6D85_06510</name>
</gene>
<feature type="domain" description="GMPS ATP-PPase" evidence="12">
    <location>
        <begin position="3"/>
        <end position="191"/>
    </location>
</feature>
<sequence length="366" mass="40282">MAFDPSALVLSAVAEIRSLVGGERIISAVSGGVDSATATAIAWRAVGNSLHAVFLDTGFMREGEPEEVVSEFRKIGINVEIVRVSDRFYRSLSGISDPEEKRKVFRREFYSVLSSLARERGCKFLLQGTIAPDWIETKGGIKTQHNVLEQIGIDPEREFGFRVLEPLKDLYKDQVRVVAHYLGLDYFARRQPFPGPGLLVRVPGALDLDRLRVLRRATSLVERYLQAYSTQCLASVFSGIKGSAKTPIGDGQILSEGATGVMGDSRAFGAVISLPLEAYRRETVQELSPFMADNGITRVLVKLIEKGEGYAVVIRAVLTEDFMTADVPMIERDVLMDLANKIAEIDGVGSVHYDITPKPPATIEFE</sequence>
<dbReference type="InterPro" id="IPR025777">
    <property type="entry name" value="GMPS_ATP_PPase_dom"/>
</dbReference>
<dbReference type="SUPFAM" id="SSF54810">
    <property type="entry name" value="GMP synthetase C-terminal dimerisation domain"/>
    <property type="match status" value="1"/>
</dbReference>
<accession>A0A429GNN3</accession>
<organism evidence="13 14">
    <name type="scientific">Candidatus Methanodesulfokora washburnensis</name>
    <dbReference type="NCBI Taxonomy" id="2478471"/>
    <lineage>
        <taxon>Archaea</taxon>
        <taxon>Thermoproteota</taxon>
        <taxon>Candidatus Korarchaeia</taxon>
        <taxon>Candidatus Korarchaeia incertae sedis</taxon>
        <taxon>Candidatus Methanodesulfokora</taxon>
    </lineage>
</organism>
<dbReference type="PANTHER" id="PTHR11922:SF2">
    <property type="entry name" value="GMP SYNTHASE [GLUTAMINE-HYDROLYZING]"/>
    <property type="match status" value="1"/>
</dbReference>
<feature type="binding site" evidence="11">
    <location>
        <begin position="30"/>
        <end position="36"/>
    </location>
    <ligand>
        <name>ATP</name>
        <dbReference type="ChEBI" id="CHEBI:30616"/>
    </ligand>
</feature>
<dbReference type="OrthoDB" id="33844at2157"/>
<name>A0A429GNN3_9CREN</name>
<evidence type="ECO:0000313" key="14">
    <source>
        <dbReference type="Proteomes" id="UP000277582"/>
    </source>
</evidence>
<keyword evidence="7 11" id="KW-0658">Purine biosynthesis</keyword>
<evidence type="ECO:0000256" key="9">
    <source>
        <dbReference type="ARBA" id="ARBA00030464"/>
    </source>
</evidence>
<dbReference type="Pfam" id="PF00958">
    <property type="entry name" value="GMP_synt_C"/>
    <property type="match status" value="1"/>
</dbReference>
<dbReference type="InterPro" id="IPR014729">
    <property type="entry name" value="Rossmann-like_a/b/a_fold"/>
</dbReference>
<evidence type="ECO:0000256" key="7">
    <source>
        <dbReference type="ARBA" id="ARBA00022755"/>
    </source>
</evidence>
<evidence type="ECO:0000313" key="13">
    <source>
        <dbReference type="EMBL" id="RSN75277.1"/>
    </source>
</evidence>
<evidence type="ECO:0000256" key="5">
    <source>
        <dbReference type="ARBA" id="ARBA00022741"/>
    </source>
</evidence>
<dbReference type="GO" id="GO:0005829">
    <property type="term" value="C:cytosol"/>
    <property type="evidence" value="ECO:0007669"/>
    <property type="project" value="TreeGrafter"/>
</dbReference>
<dbReference type="SUPFAM" id="SSF52402">
    <property type="entry name" value="Adenine nucleotide alpha hydrolases-like"/>
    <property type="match status" value="1"/>
</dbReference>
<comment type="caution">
    <text evidence="13">The sequence shown here is derived from an EMBL/GenBank/DDBJ whole genome shotgun (WGS) entry which is preliminary data.</text>
</comment>
<keyword evidence="4" id="KW-0436">Ligase</keyword>
<dbReference type="GO" id="GO:0005524">
    <property type="term" value="F:ATP binding"/>
    <property type="evidence" value="ECO:0007669"/>
    <property type="project" value="UniProtKB-UniRule"/>
</dbReference>
<evidence type="ECO:0000259" key="12">
    <source>
        <dbReference type="PROSITE" id="PS51553"/>
    </source>
</evidence>
<dbReference type="Gene3D" id="3.40.50.620">
    <property type="entry name" value="HUPs"/>
    <property type="match status" value="1"/>
</dbReference>
<comment type="catalytic activity">
    <reaction evidence="10">
        <text>XMP + L-glutamine + ATP + H2O = GMP + L-glutamate + AMP + diphosphate + 2 H(+)</text>
        <dbReference type="Rhea" id="RHEA:11680"/>
        <dbReference type="ChEBI" id="CHEBI:15377"/>
        <dbReference type="ChEBI" id="CHEBI:15378"/>
        <dbReference type="ChEBI" id="CHEBI:29985"/>
        <dbReference type="ChEBI" id="CHEBI:30616"/>
        <dbReference type="ChEBI" id="CHEBI:33019"/>
        <dbReference type="ChEBI" id="CHEBI:57464"/>
        <dbReference type="ChEBI" id="CHEBI:58115"/>
        <dbReference type="ChEBI" id="CHEBI:58359"/>
        <dbReference type="ChEBI" id="CHEBI:456215"/>
        <dbReference type="EC" id="6.3.5.2"/>
    </reaction>
</comment>
<dbReference type="AlphaFoldDB" id="A0A429GNN3"/>
<protein>
    <recommendedName>
        <fullName evidence="3">GMP synthase (glutamine-hydrolyzing)</fullName>
        <ecNumber evidence="3">6.3.5.2</ecNumber>
    </recommendedName>
    <alternativeName>
        <fullName evidence="9">GMP synthetase</fullName>
    </alternativeName>
</protein>
<comment type="pathway">
    <text evidence="2">Purine metabolism; GMP biosynthesis; GMP from XMP (L-Gln route): step 1/1.</text>
</comment>
<keyword evidence="8 11" id="KW-0067">ATP-binding</keyword>
<dbReference type="CDD" id="cd01997">
    <property type="entry name" value="GMP_synthase_C"/>
    <property type="match status" value="1"/>
</dbReference>
<dbReference type="UniPathway" id="UPA00189">
    <property type="reaction ID" value="UER00296"/>
</dbReference>
<dbReference type="PANTHER" id="PTHR11922">
    <property type="entry name" value="GMP SYNTHASE-RELATED"/>
    <property type="match status" value="1"/>
</dbReference>
<dbReference type="InterPro" id="IPR001674">
    <property type="entry name" value="GMP_synth_C"/>
</dbReference>
<dbReference type="EMBL" id="RCOS01000076">
    <property type="protein sequence ID" value="RSN75277.1"/>
    <property type="molecule type" value="Genomic_DNA"/>
</dbReference>
<dbReference type="RefSeq" id="WP_125671215.1">
    <property type="nucleotide sequence ID" value="NZ_RCOS01000076.1"/>
</dbReference>
<evidence type="ECO:0000256" key="3">
    <source>
        <dbReference type="ARBA" id="ARBA00012746"/>
    </source>
</evidence>
<dbReference type="EC" id="6.3.5.2" evidence="3"/>
<evidence type="ECO:0000256" key="8">
    <source>
        <dbReference type="ARBA" id="ARBA00022840"/>
    </source>
</evidence>
<evidence type="ECO:0000256" key="1">
    <source>
        <dbReference type="ARBA" id="ARBA00002332"/>
    </source>
</evidence>
<dbReference type="PROSITE" id="PS51553">
    <property type="entry name" value="GMPS_ATP_PPASE"/>
    <property type="match status" value="1"/>
</dbReference>
<evidence type="ECO:0000256" key="11">
    <source>
        <dbReference type="PROSITE-ProRule" id="PRU00886"/>
    </source>
</evidence>
<keyword evidence="5 11" id="KW-0547">Nucleotide-binding</keyword>
<proteinExistence type="predicted"/>
<evidence type="ECO:0000256" key="6">
    <source>
        <dbReference type="ARBA" id="ARBA00022749"/>
    </source>
</evidence>
<comment type="function">
    <text evidence="1">Catalyzes the synthesis of GMP from XMP.</text>
</comment>
<evidence type="ECO:0000256" key="4">
    <source>
        <dbReference type="ARBA" id="ARBA00022598"/>
    </source>
</evidence>
<reference evidence="13 14" key="1">
    <citation type="submission" date="2018-10" db="EMBL/GenBank/DDBJ databases">
        <title>Co-occurring genomic capacity for anaerobic methane metabolism and dissimilatory sulfite reduction discovered in the Korarchaeota.</title>
        <authorList>
            <person name="Mckay L.J."/>
            <person name="Dlakic M."/>
            <person name="Fields M.W."/>
            <person name="Delmont T.O."/>
            <person name="Eren A.M."/>
            <person name="Jay Z.J."/>
            <person name="Klingelsmith K.B."/>
            <person name="Rusch D.B."/>
            <person name="Inskeep W.P."/>
        </authorList>
    </citation>
    <scope>NUCLEOTIDE SEQUENCE [LARGE SCALE GENOMIC DNA]</scope>
    <source>
        <strain evidence="13 14">MDKW</strain>
    </source>
</reference>
<dbReference type="Gene3D" id="3.30.300.10">
    <property type="match status" value="1"/>
</dbReference>